<dbReference type="PANTHER" id="PTHR35392">
    <property type="entry name" value="ZN(II)2CYS6 TRANSCRIPTION FACTOR (EUROFUNG)-RELATED-RELATED"/>
    <property type="match status" value="1"/>
</dbReference>
<dbReference type="SUPFAM" id="SSF57701">
    <property type="entry name" value="Zn2/Cys6 DNA-binding domain"/>
    <property type="match status" value="1"/>
</dbReference>
<keyword evidence="1" id="KW-0539">Nucleus</keyword>
<evidence type="ECO:0000313" key="5">
    <source>
        <dbReference type="Proteomes" id="UP001174694"/>
    </source>
</evidence>
<protein>
    <recommendedName>
        <fullName evidence="3">Zn(2)-C6 fungal-type domain-containing protein</fullName>
    </recommendedName>
</protein>
<dbReference type="InterPro" id="IPR052973">
    <property type="entry name" value="Fungal_sec-metab_reg_TF"/>
</dbReference>
<evidence type="ECO:0000259" key="3">
    <source>
        <dbReference type="Pfam" id="PF00172"/>
    </source>
</evidence>
<dbReference type="CDD" id="cd00067">
    <property type="entry name" value="GAL4"/>
    <property type="match status" value="1"/>
</dbReference>
<feature type="domain" description="Zn(2)-C6 fungal-type" evidence="3">
    <location>
        <begin position="189"/>
        <end position="213"/>
    </location>
</feature>
<gene>
    <name evidence="4" type="ORF">NKR23_g8060</name>
</gene>
<dbReference type="GO" id="GO:0000981">
    <property type="term" value="F:DNA-binding transcription factor activity, RNA polymerase II-specific"/>
    <property type="evidence" value="ECO:0007669"/>
    <property type="project" value="InterPro"/>
</dbReference>
<dbReference type="AlphaFoldDB" id="A0AA38VG30"/>
<dbReference type="PANTHER" id="PTHR35392:SF1">
    <property type="entry name" value="ZN(II)2CYS6 TRANSCRIPTION FACTOR (EUROFUNG)"/>
    <property type="match status" value="1"/>
</dbReference>
<dbReference type="Proteomes" id="UP001174694">
    <property type="component" value="Unassembled WGS sequence"/>
</dbReference>
<dbReference type="GO" id="GO:0008270">
    <property type="term" value="F:zinc ion binding"/>
    <property type="evidence" value="ECO:0007669"/>
    <property type="project" value="InterPro"/>
</dbReference>
<name>A0AA38VG30_9PEZI</name>
<evidence type="ECO:0000313" key="4">
    <source>
        <dbReference type="EMBL" id="KAJ9139066.1"/>
    </source>
</evidence>
<evidence type="ECO:0000256" key="2">
    <source>
        <dbReference type="SAM" id="MobiDB-lite"/>
    </source>
</evidence>
<sequence length="564" mass="63096">MAGPETDNSLHPEEIQDFILPYQGSDDFEKAWSDFINYPQDPSGPIVLVTSCLDAPQEPSLPDSYSISDASDRARASTATAEPLLSSNLSYTSAVVSEDHTSPDINSSETERIGGNRSTQGAKRPFPESDLQDSLRHVGGAAIAQGSDGPGSSHMLDVPSVRSRPGTPTRERSPLGSKRPKVARMRDKRACVRCHIRRVECDEEGPCGECDKYLKKTLGAGHLSDGYHAQICTRQRLAEVRFSSHLPTSDMPPRDTIEFVGPVYPAEVTFHEVGEPQPVLMLNLQQFVVNRQMRRPEPTARAGAGAIQYGLQREQVPSYTAFLRWSEDQISRDGKATFQNAVGSFLSAYASRRADLARQDLVRKTHELRCWYRIWQSPVLFVKSSLGAGRLAAITHLEIKSIAISAVKSLERDILTQLDDLLRDDIKGNDTPTWACFWQLILLYRQLKWLCDGTLQNTHSSGWSCNTLELPPAAFDTLTQLHDLLVGRYAAYFRRTSPVYEVEASRATSLGGDARLLEEFDNVCRLRKIFQTLPFDDSDLCLKALIVDREIDLDQRRSRNRRKT</sequence>
<accession>A0AA38VG30</accession>
<dbReference type="InterPro" id="IPR036864">
    <property type="entry name" value="Zn2-C6_fun-type_DNA-bd_sf"/>
</dbReference>
<comment type="caution">
    <text evidence="4">The sequence shown here is derived from an EMBL/GenBank/DDBJ whole genome shotgun (WGS) entry which is preliminary data.</text>
</comment>
<dbReference type="Pfam" id="PF00172">
    <property type="entry name" value="Zn_clus"/>
    <property type="match status" value="1"/>
</dbReference>
<reference evidence="4" key="1">
    <citation type="submission" date="2022-07" db="EMBL/GenBank/DDBJ databases">
        <title>Fungi with potential for degradation of polypropylene.</title>
        <authorList>
            <person name="Gostincar C."/>
        </authorList>
    </citation>
    <scope>NUCLEOTIDE SEQUENCE</scope>
    <source>
        <strain evidence="4">EXF-13308</strain>
    </source>
</reference>
<dbReference type="InterPro" id="IPR001138">
    <property type="entry name" value="Zn2Cys6_DnaBD"/>
</dbReference>
<organism evidence="4 5">
    <name type="scientific">Pleurostoma richardsiae</name>
    <dbReference type="NCBI Taxonomy" id="41990"/>
    <lineage>
        <taxon>Eukaryota</taxon>
        <taxon>Fungi</taxon>
        <taxon>Dikarya</taxon>
        <taxon>Ascomycota</taxon>
        <taxon>Pezizomycotina</taxon>
        <taxon>Sordariomycetes</taxon>
        <taxon>Sordariomycetidae</taxon>
        <taxon>Calosphaeriales</taxon>
        <taxon>Pleurostomataceae</taxon>
        <taxon>Pleurostoma</taxon>
    </lineage>
</organism>
<dbReference type="EMBL" id="JANBVO010000027">
    <property type="protein sequence ID" value="KAJ9139066.1"/>
    <property type="molecule type" value="Genomic_DNA"/>
</dbReference>
<evidence type="ECO:0000256" key="1">
    <source>
        <dbReference type="ARBA" id="ARBA00023242"/>
    </source>
</evidence>
<feature type="region of interest" description="Disordered" evidence="2">
    <location>
        <begin position="95"/>
        <end position="182"/>
    </location>
</feature>
<feature type="region of interest" description="Disordered" evidence="2">
    <location>
        <begin position="58"/>
        <end position="81"/>
    </location>
</feature>
<keyword evidence="5" id="KW-1185">Reference proteome</keyword>
<proteinExistence type="predicted"/>